<keyword evidence="8 15" id="KW-0411">Iron-sulfur</keyword>
<dbReference type="GO" id="GO:0009099">
    <property type="term" value="P:L-valine biosynthetic process"/>
    <property type="evidence" value="ECO:0007669"/>
    <property type="project" value="UniProtKB-UniRule"/>
</dbReference>
<feature type="active site" description="Proton acceptor" evidence="15">
    <location>
        <position position="473"/>
    </location>
</feature>
<dbReference type="GO" id="GO:0004160">
    <property type="term" value="F:dihydroxy-acid dehydratase activity"/>
    <property type="evidence" value="ECO:0007669"/>
    <property type="project" value="UniProtKB-UniRule"/>
</dbReference>
<feature type="binding site" evidence="15">
    <location>
        <position position="82"/>
    </location>
    <ligand>
        <name>Mg(2+)</name>
        <dbReference type="ChEBI" id="CHEBI:18420"/>
    </ligand>
</feature>
<comment type="cofactor">
    <cofactor evidence="1 15">
        <name>Mg(2+)</name>
        <dbReference type="ChEBI" id="CHEBI:18420"/>
    </cofactor>
</comment>
<reference evidence="20 22" key="2">
    <citation type="submission" date="2019-07" db="EMBL/GenBank/DDBJ databases">
        <title>Genomic Encyclopedia of Archaeal and Bacterial Type Strains, Phase II (KMG-II): from individual species to whole genera.</title>
        <authorList>
            <person name="Goeker M."/>
        </authorList>
    </citation>
    <scope>NUCLEOTIDE SEQUENCE [LARGE SCALE GENOMIC DNA]</scope>
    <source>
        <strain evidence="20 22">DSM 14571</strain>
    </source>
</reference>
<dbReference type="InterPro" id="IPR004404">
    <property type="entry name" value="DihydroxyA_deHydtase"/>
</dbReference>
<dbReference type="GO" id="GO:0009097">
    <property type="term" value="P:isoleucine biosynthetic process"/>
    <property type="evidence" value="ECO:0007669"/>
    <property type="project" value="UniProtKB-UniRule"/>
</dbReference>
<evidence type="ECO:0000256" key="11">
    <source>
        <dbReference type="ARBA" id="ARBA00029304"/>
    </source>
</evidence>
<comment type="catalytic activity">
    <reaction evidence="15">
        <text>(2R,3R)-2,3-dihydroxy-3-methylpentanoate = (S)-3-methyl-2-oxopentanoate + H2O</text>
        <dbReference type="Rhea" id="RHEA:27694"/>
        <dbReference type="ChEBI" id="CHEBI:15377"/>
        <dbReference type="ChEBI" id="CHEBI:35146"/>
        <dbReference type="ChEBI" id="CHEBI:49258"/>
        <dbReference type="EC" id="4.2.1.9"/>
    </reaction>
</comment>
<keyword evidence="3 15" id="KW-0028">Amino-acid biosynthesis</keyword>
<evidence type="ECO:0000313" key="20">
    <source>
        <dbReference type="EMBL" id="TYO85351.1"/>
    </source>
</evidence>
<dbReference type="NCBIfam" id="TIGR00110">
    <property type="entry name" value="ilvD"/>
    <property type="match status" value="1"/>
</dbReference>
<dbReference type="FunFam" id="3.50.30.80:FF:000001">
    <property type="entry name" value="Dihydroxy-acid dehydratase"/>
    <property type="match status" value="1"/>
</dbReference>
<dbReference type="EC" id="4.2.1.9" evidence="14 15"/>
<dbReference type="PANTHER" id="PTHR21000:SF5">
    <property type="entry name" value="DIHYDROXY-ACID DEHYDRATASE, MITOCHONDRIAL"/>
    <property type="match status" value="1"/>
</dbReference>
<accession>A0AAP1G1N5</accession>
<comment type="caution">
    <text evidence="15">Lacks conserved residue(s) required for the propagation of feature annotation.</text>
</comment>
<evidence type="ECO:0000256" key="4">
    <source>
        <dbReference type="ARBA" id="ARBA00022714"/>
    </source>
</evidence>
<evidence type="ECO:0000256" key="8">
    <source>
        <dbReference type="ARBA" id="ARBA00023014"/>
    </source>
</evidence>
<comment type="function">
    <text evidence="15">Functions in the biosynthesis of branched-chain amino acids. Catalyzes the dehydration of (2R,3R)-2,3-dihydroxy-3-methylpentanoate (2,3-dihydroxy-3-methylvalerate) into 2-oxo-3-methylpentanoate (2-oxo-3-methylvalerate) and of (2R)-2,3-dihydroxy-3-methylbutanoate (2,3-dihydroxyisovalerate) into 2-oxo-3-methylbutanoate (2-oxoisovalerate), the penultimate precursor to L-isoleucine and L-valine, respectively.</text>
</comment>
<dbReference type="HAMAP" id="MF_00012">
    <property type="entry name" value="IlvD"/>
    <property type="match status" value="1"/>
</dbReference>
<organism evidence="18 21">
    <name type="scientific">Elizabethkingia miricola</name>
    <name type="common">Chryseobacterium miricola</name>
    <dbReference type="NCBI Taxonomy" id="172045"/>
    <lineage>
        <taxon>Bacteria</taxon>
        <taxon>Pseudomonadati</taxon>
        <taxon>Bacteroidota</taxon>
        <taxon>Flavobacteriia</taxon>
        <taxon>Flavobacteriales</taxon>
        <taxon>Weeksellaceae</taxon>
        <taxon>Elizabethkingia</taxon>
    </lineage>
</organism>
<evidence type="ECO:0000256" key="14">
    <source>
        <dbReference type="ARBA" id="ARBA00029490"/>
    </source>
</evidence>
<feature type="binding site" evidence="15">
    <location>
        <position position="124"/>
    </location>
    <ligand>
        <name>Mg(2+)</name>
        <dbReference type="ChEBI" id="CHEBI:18420"/>
    </ligand>
</feature>
<evidence type="ECO:0000259" key="16">
    <source>
        <dbReference type="Pfam" id="PF00920"/>
    </source>
</evidence>
<dbReference type="InterPro" id="IPR042096">
    <property type="entry name" value="Dihydro-acid_dehy_C"/>
</dbReference>
<keyword evidence="10 15" id="KW-0100">Branched-chain amino acid biosynthesis</keyword>
<keyword evidence="6 15" id="KW-0460">Magnesium</keyword>
<evidence type="ECO:0000256" key="12">
    <source>
        <dbReference type="ARBA" id="ARBA00029436"/>
    </source>
</evidence>
<dbReference type="InterPro" id="IPR000581">
    <property type="entry name" value="ILV_EDD_N"/>
</dbReference>
<reference evidence="19 23" key="3">
    <citation type="submission" date="2023-06" db="EMBL/GenBank/DDBJ databases">
        <title>Nosocomial Elizabethkingia miricola genome.</title>
        <authorList>
            <person name="Morgado S."/>
            <person name="Fonseca E."/>
            <person name="Freitas F."/>
            <person name="Vicente A.C."/>
        </authorList>
    </citation>
    <scope>NUCLEOTIDE SEQUENCE [LARGE SCALE GENOMIC DNA]</scope>
    <source>
        <strain evidence="19 23">EM15</strain>
    </source>
</reference>
<keyword evidence="4 15" id="KW-0001">2Fe-2S</keyword>
<comment type="catalytic activity">
    <reaction evidence="11">
        <text>(2R)-2,3-dihydroxy-3-methylbutanoate = 3-methyl-2-oxobutanoate + H2O</text>
        <dbReference type="Rhea" id="RHEA:24809"/>
        <dbReference type="ChEBI" id="CHEBI:11851"/>
        <dbReference type="ChEBI" id="CHEBI:15377"/>
        <dbReference type="ChEBI" id="CHEBI:49072"/>
        <dbReference type="EC" id="4.2.1.9"/>
    </reaction>
    <physiologicalReaction direction="left-to-right" evidence="11">
        <dbReference type="Rhea" id="RHEA:24810"/>
    </physiologicalReaction>
</comment>
<dbReference type="RefSeq" id="WP_059346039.1">
    <property type="nucleotide sequence ID" value="NZ_CP040516.1"/>
</dbReference>
<evidence type="ECO:0000256" key="3">
    <source>
        <dbReference type="ARBA" id="ARBA00022605"/>
    </source>
</evidence>
<feature type="domain" description="Dihydroxy-acid/6-phosphogluconate dehydratase C-terminal" evidence="17">
    <location>
        <begin position="365"/>
        <end position="554"/>
    </location>
</feature>
<evidence type="ECO:0000313" key="22">
    <source>
        <dbReference type="Proteomes" id="UP000324513"/>
    </source>
</evidence>
<evidence type="ECO:0000256" key="6">
    <source>
        <dbReference type="ARBA" id="ARBA00022842"/>
    </source>
</evidence>
<dbReference type="SUPFAM" id="SSF52016">
    <property type="entry name" value="LeuD/IlvD-like"/>
    <property type="match status" value="1"/>
</dbReference>
<dbReference type="InterPro" id="IPR037237">
    <property type="entry name" value="IlvD/EDD_N"/>
</dbReference>
<dbReference type="InterPro" id="IPR056740">
    <property type="entry name" value="ILV_EDD_C"/>
</dbReference>
<keyword evidence="7 15" id="KW-0408">Iron</keyword>
<keyword evidence="5 15" id="KW-0479">Metal-binding</keyword>
<feature type="binding site" evidence="15">
    <location>
        <position position="447"/>
    </location>
    <ligand>
        <name>Mg(2+)</name>
        <dbReference type="ChEBI" id="CHEBI:18420"/>
    </ligand>
</feature>
<dbReference type="PROSITE" id="PS00886">
    <property type="entry name" value="ILVD_EDD_1"/>
    <property type="match status" value="1"/>
</dbReference>
<sequence>MELNKYSKTITQDPTQPAAQAQLYALGLTDDDLRKAQVGIVSMGYDGNPCNMHLNGLSQHVKYGVWENDLVGLIFNTIGVSDGMSNGTDGMRYSLVSRDVIADSIETVCGAQYYDAVITVPGCDKNMPGSIIAMGRLNRPSIMVYGGTIAPGHYKGQDLNIVSAFEALGQKIAGQLDEEDFKGIVKNSCPGAGACGGMYTANTMASAIEAMGMSLPYSSSNPALSDEKKKECEAAGKYIKILMERDIKPSDIMTRKAFENAITVIMVLGGSTNAVLHFLAMAKSVGVPLTQDDFQKISDRVPVLADFKPSGKYLMEDLHKKGGVPAVMKYLLKEGLIDGSCLTVTGKTIAENLEDVPDLNFEEQDIIYPLENPLKKTGHLQILYGNLAEKGSVAKISGKEGEKFEGPARVFDGEKKLIEGISSGKVKSGDVVVIKNEGPKGAPGMPEMLKPTSAIIGAGLGKSVALITDGRFSGGTHGFVVGHVTPEAFDGGLIGLVEDNDIIEIDAVNNSLTLKVSDEEIAQRRANWQQPKLKVTSGVLYKYAKLVKDASQGCVTDED</sequence>
<keyword evidence="9 15" id="KW-0456">Lyase</keyword>
<dbReference type="EMBL" id="VNHK01000015">
    <property type="protein sequence ID" value="TYO85351.1"/>
    <property type="molecule type" value="Genomic_DNA"/>
</dbReference>
<dbReference type="GO" id="GO:0051537">
    <property type="term" value="F:2 iron, 2 sulfur cluster binding"/>
    <property type="evidence" value="ECO:0007669"/>
    <property type="project" value="UniProtKB-UniRule"/>
</dbReference>
<evidence type="ECO:0000256" key="1">
    <source>
        <dbReference type="ARBA" id="ARBA00001946"/>
    </source>
</evidence>
<dbReference type="SUPFAM" id="SSF143975">
    <property type="entry name" value="IlvD/EDD N-terminal domain-like"/>
    <property type="match status" value="1"/>
</dbReference>
<comment type="caution">
    <text evidence="18">The sequence shown here is derived from an EMBL/GenBank/DDBJ whole genome shotgun (WGS) entry which is preliminary data.</text>
</comment>
<evidence type="ECO:0000313" key="23">
    <source>
        <dbReference type="Proteomes" id="UP001239265"/>
    </source>
</evidence>
<dbReference type="GO" id="GO:0000287">
    <property type="term" value="F:magnesium ion binding"/>
    <property type="evidence" value="ECO:0007669"/>
    <property type="project" value="UniProtKB-UniRule"/>
</dbReference>
<dbReference type="EMBL" id="JAUCQJ010000007">
    <property type="protein sequence ID" value="MDQ8750946.1"/>
    <property type="molecule type" value="Genomic_DNA"/>
</dbReference>
<dbReference type="Proteomes" id="UP000064412">
    <property type="component" value="Unassembled WGS sequence"/>
</dbReference>
<feature type="domain" description="Dihydroxy-acid/6-phosphogluconate dehydratase N-terminal" evidence="16">
    <location>
        <begin position="35"/>
        <end position="352"/>
    </location>
</feature>
<name>A0AAP1G1N5_ELIMR</name>
<comment type="cofactor">
    <cofactor evidence="15">
        <name>[2Fe-2S] cluster</name>
        <dbReference type="ChEBI" id="CHEBI:190135"/>
    </cofactor>
    <text evidence="15">Binds 1 [2Fe-2S] cluster per subunit. This cluster acts as a Lewis acid cofactor.</text>
</comment>
<evidence type="ECO:0000256" key="5">
    <source>
        <dbReference type="ARBA" id="ARBA00022723"/>
    </source>
</evidence>
<comment type="similarity">
    <text evidence="2 15">Belongs to the IlvD/Edd family.</text>
</comment>
<evidence type="ECO:0000256" key="10">
    <source>
        <dbReference type="ARBA" id="ARBA00023304"/>
    </source>
</evidence>
<comment type="pathway">
    <text evidence="13 15">Amino-acid biosynthesis; L-isoleucine biosynthesis; L-isoleucine from 2-oxobutanoate: step 3/4.</text>
</comment>
<dbReference type="PANTHER" id="PTHR21000">
    <property type="entry name" value="DIHYDROXY-ACID DEHYDRATASE DAD"/>
    <property type="match status" value="1"/>
</dbReference>
<dbReference type="Proteomes" id="UP000324513">
    <property type="component" value="Unassembled WGS sequence"/>
</dbReference>
<feature type="modified residue" description="N6-carboxylysine" evidence="15">
    <location>
        <position position="125"/>
    </location>
</feature>
<reference evidence="18 21" key="1">
    <citation type="submission" date="2015-11" db="EMBL/GenBank/DDBJ databases">
        <authorList>
            <person name="Nicholson A.C."/>
            <person name="Humrighouse B.W."/>
            <person name="Graziano J."/>
            <person name="Lasker B."/>
            <person name="Whitney A.M."/>
            <person name="Mcquiston J.R."/>
        </authorList>
    </citation>
    <scope>NUCLEOTIDE SEQUENCE [LARGE SCALE GENOMIC DNA]</scope>
    <source>
        <strain evidence="18 21">G4071</strain>
    </source>
</reference>
<comment type="subunit">
    <text evidence="15">Homodimer.</text>
</comment>
<dbReference type="InterPro" id="IPR020558">
    <property type="entry name" value="DiOHA_6PGluconate_deHydtase_CS"/>
</dbReference>
<protein>
    <recommendedName>
        <fullName evidence="14 15">Dihydroxy-acid dehydratase</fullName>
        <shortName evidence="15">DAD</shortName>
        <ecNumber evidence="14 15">4.2.1.9</ecNumber>
    </recommendedName>
</protein>
<feature type="binding site" description="via carbamate group" evidence="15">
    <location>
        <position position="125"/>
    </location>
    <ligand>
        <name>Mg(2+)</name>
        <dbReference type="ChEBI" id="CHEBI:18420"/>
    </ligand>
</feature>
<dbReference type="EMBL" id="LNOI01000009">
    <property type="protein sequence ID" value="KUY14447.1"/>
    <property type="molecule type" value="Genomic_DNA"/>
</dbReference>
<feature type="binding site" evidence="15">
    <location>
        <position position="50"/>
    </location>
    <ligand>
        <name>[2Fe-2S] cluster</name>
        <dbReference type="ChEBI" id="CHEBI:190135"/>
    </ligand>
</feature>
<gene>
    <name evidence="15 19" type="primary">ilvD</name>
    <name evidence="18" type="ORF">ATB95_18755</name>
    <name evidence="20" type="ORF">LX74_03588</name>
    <name evidence="19" type="ORF">QT385_19975</name>
</gene>
<evidence type="ECO:0000256" key="7">
    <source>
        <dbReference type="ARBA" id="ARBA00023004"/>
    </source>
</evidence>
<dbReference type="PROSITE" id="PS00887">
    <property type="entry name" value="ILVD_EDD_2"/>
    <property type="match status" value="1"/>
</dbReference>
<dbReference type="AlphaFoldDB" id="A0AAP1G1N5"/>
<dbReference type="NCBIfam" id="NF002068">
    <property type="entry name" value="PRK00911.1"/>
    <property type="match status" value="1"/>
</dbReference>
<evidence type="ECO:0000256" key="13">
    <source>
        <dbReference type="ARBA" id="ARBA00029437"/>
    </source>
</evidence>
<dbReference type="Pfam" id="PF24877">
    <property type="entry name" value="ILV_EDD_C"/>
    <property type="match status" value="1"/>
</dbReference>
<evidence type="ECO:0000313" key="21">
    <source>
        <dbReference type="Proteomes" id="UP000064412"/>
    </source>
</evidence>
<evidence type="ECO:0000256" key="2">
    <source>
        <dbReference type="ARBA" id="ARBA00006486"/>
    </source>
</evidence>
<comment type="pathway">
    <text evidence="12 15">Amino-acid biosynthesis; L-valine biosynthesis; L-valine from pyruvate: step 3/4.</text>
</comment>
<evidence type="ECO:0000313" key="19">
    <source>
        <dbReference type="EMBL" id="MDQ8750946.1"/>
    </source>
</evidence>
<dbReference type="Gene3D" id="3.50.30.80">
    <property type="entry name" value="IlvD/EDD C-terminal domain-like"/>
    <property type="match status" value="1"/>
</dbReference>
<dbReference type="InterPro" id="IPR050165">
    <property type="entry name" value="DHAD_IlvD/Edd"/>
</dbReference>
<evidence type="ECO:0000256" key="9">
    <source>
        <dbReference type="ARBA" id="ARBA00023239"/>
    </source>
</evidence>
<evidence type="ECO:0000259" key="17">
    <source>
        <dbReference type="Pfam" id="PF24877"/>
    </source>
</evidence>
<evidence type="ECO:0000256" key="15">
    <source>
        <dbReference type="HAMAP-Rule" id="MF_00012"/>
    </source>
</evidence>
<dbReference type="Pfam" id="PF00920">
    <property type="entry name" value="ILVD_EDD_N"/>
    <property type="match status" value="1"/>
</dbReference>
<evidence type="ECO:0000313" key="18">
    <source>
        <dbReference type="EMBL" id="KUY14447.1"/>
    </source>
</evidence>
<proteinExistence type="inferred from homology"/>
<keyword evidence="22" id="KW-1185">Reference proteome</keyword>
<dbReference type="Proteomes" id="UP001239265">
    <property type="component" value="Unassembled WGS sequence"/>
</dbReference>